<sequence>MCVGSVCGFLFIGAWSIGVGLELGIVADVQILQILFMIFHHRSGLVDGIDHTHSWCYSLGGIFHLALGIFDHVKFLIGLGPRFVKGHMFPVLEKPHLLRMTLTFAAHHDHAFQFDIAGERDVPQKLFIGIGHDAICLIQTSIPRLEHELTGSIHGLVQARHLGQIDLLIETVLTAETIRILDGHAHIRTSVIPVTATSTCLETRPDKMGNYQSLNDENQ</sequence>
<evidence type="ECO:0000313" key="2">
    <source>
        <dbReference type="Proteomes" id="UP000318571"/>
    </source>
</evidence>
<keyword evidence="2" id="KW-1185">Reference proteome</keyword>
<organism evidence="1 2">
    <name type="scientific">Tigriopus californicus</name>
    <name type="common">Marine copepod</name>
    <dbReference type="NCBI Taxonomy" id="6832"/>
    <lineage>
        <taxon>Eukaryota</taxon>
        <taxon>Metazoa</taxon>
        <taxon>Ecdysozoa</taxon>
        <taxon>Arthropoda</taxon>
        <taxon>Crustacea</taxon>
        <taxon>Multicrustacea</taxon>
        <taxon>Hexanauplia</taxon>
        <taxon>Copepoda</taxon>
        <taxon>Harpacticoida</taxon>
        <taxon>Harpacticidae</taxon>
        <taxon>Tigriopus</taxon>
    </lineage>
</organism>
<comment type="caution">
    <text evidence="1">The sequence shown here is derived from an EMBL/GenBank/DDBJ whole genome shotgun (WGS) entry which is preliminary data.</text>
</comment>
<name>A0A553N9K1_TIGCA</name>
<dbReference type="Proteomes" id="UP000318571">
    <property type="component" value="Chromosome 8"/>
</dbReference>
<protein>
    <submittedName>
        <fullName evidence="1">Uncharacterized protein</fullName>
    </submittedName>
</protein>
<reference evidence="1 2" key="1">
    <citation type="journal article" date="2018" name="Nat. Ecol. Evol.">
        <title>Genomic signatures of mitonuclear coevolution across populations of Tigriopus californicus.</title>
        <authorList>
            <person name="Barreto F.S."/>
            <person name="Watson E.T."/>
            <person name="Lima T.G."/>
            <person name="Willett C.S."/>
            <person name="Edmands S."/>
            <person name="Li W."/>
            <person name="Burton R.S."/>
        </authorList>
    </citation>
    <scope>NUCLEOTIDE SEQUENCE [LARGE SCALE GENOMIC DNA]</scope>
    <source>
        <strain evidence="1 2">San Diego</strain>
    </source>
</reference>
<proteinExistence type="predicted"/>
<dbReference type="EMBL" id="VCGU01000459">
    <property type="protein sequence ID" value="TRY62120.1"/>
    <property type="molecule type" value="Genomic_DNA"/>
</dbReference>
<dbReference type="AlphaFoldDB" id="A0A553N9K1"/>
<gene>
    <name evidence="1" type="ORF">TCAL_16306</name>
</gene>
<evidence type="ECO:0000313" key="1">
    <source>
        <dbReference type="EMBL" id="TRY62120.1"/>
    </source>
</evidence>
<accession>A0A553N9K1</accession>